<keyword evidence="3" id="KW-1185">Reference proteome</keyword>
<evidence type="ECO:0000313" key="3">
    <source>
        <dbReference type="Proteomes" id="UP001430953"/>
    </source>
</evidence>
<feature type="compositionally biased region" description="Basic residues" evidence="1">
    <location>
        <begin position="19"/>
        <end position="29"/>
    </location>
</feature>
<evidence type="ECO:0000313" key="2">
    <source>
        <dbReference type="EMBL" id="KAL0120413.1"/>
    </source>
</evidence>
<feature type="region of interest" description="Disordered" evidence="1">
    <location>
        <begin position="135"/>
        <end position="154"/>
    </location>
</feature>
<evidence type="ECO:0000256" key="1">
    <source>
        <dbReference type="SAM" id="MobiDB-lite"/>
    </source>
</evidence>
<proteinExistence type="predicted"/>
<dbReference type="EMBL" id="JADYXP020000007">
    <property type="protein sequence ID" value="KAL0120413.1"/>
    <property type="molecule type" value="Genomic_DNA"/>
</dbReference>
<dbReference type="AlphaFoldDB" id="A0AAW2FYE6"/>
<comment type="caution">
    <text evidence="2">The sequence shown here is derived from an EMBL/GenBank/DDBJ whole genome shotgun (WGS) entry which is preliminary data.</text>
</comment>
<reference evidence="2 3" key="1">
    <citation type="submission" date="2023-03" db="EMBL/GenBank/DDBJ databases">
        <title>High recombination rates correlate with genetic variation in Cardiocondyla obscurior ants.</title>
        <authorList>
            <person name="Errbii M."/>
        </authorList>
    </citation>
    <scope>NUCLEOTIDE SEQUENCE [LARGE SCALE GENOMIC DNA]</scope>
    <source>
        <strain evidence="2">Alpha-2009</strain>
        <tissue evidence="2">Whole body</tissue>
    </source>
</reference>
<feature type="region of interest" description="Disordered" evidence="1">
    <location>
        <begin position="1"/>
        <end position="45"/>
    </location>
</feature>
<sequence length="211" mass="23746">MPLSLTYVKKSPETGASQKKTRRSKRKTKTTLTPELVSDSPPSPLVEVAQTPRITSIKVFPSQQPLAEILRLPRTRKPVRHAHFQLLDWRPPLANFTPPSLTRPPRIFMVPGDVRVWRYTSPRWNKVARAVSPIPPTPPLRIERGTQVGSSTTERAIQHAPVVTESGTQYDPWASTSSSEVEVVTLPGDEKWGPIKVTLTAPHISYRERRL</sequence>
<gene>
    <name evidence="2" type="ORF">PUN28_008240</name>
</gene>
<organism evidence="2 3">
    <name type="scientific">Cardiocondyla obscurior</name>
    <dbReference type="NCBI Taxonomy" id="286306"/>
    <lineage>
        <taxon>Eukaryota</taxon>
        <taxon>Metazoa</taxon>
        <taxon>Ecdysozoa</taxon>
        <taxon>Arthropoda</taxon>
        <taxon>Hexapoda</taxon>
        <taxon>Insecta</taxon>
        <taxon>Pterygota</taxon>
        <taxon>Neoptera</taxon>
        <taxon>Endopterygota</taxon>
        <taxon>Hymenoptera</taxon>
        <taxon>Apocrita</taxon>
        <taxon>Aculeata</taxon>
        <taxon>Formicoidea</taxon>
        <taxon>Formicidae</taxon>
        <taxon>Myrmicinae</taxon>
        <taxon>Cardiocondyla</taxon>
    </lineage>
</organism>
<accession>A0AAW2FYE6</accession>
<name>A0AAW2FYE6_9HYME</name>
<protein>
    <submittedName>
        <fullName evidence="2">Uncharacterized protein</fullName>
    </submittedName>
</protein>
<dbReference type="Proteomes" id="UP001430953">
    <property type="component" value="Unassembled WGS sequence"/>
</dbReference>